<accession>A0A7L6N3C4</accession>
<organism evidence="1 2">
    <name type="scientific">Hujiaoplasma nucleasis</name>
    <dbReference type="NCBI Taxonomy" id="2725268"/>
    <lineage>
        <taxon>Bacteria</taxon>
        <taxon>Bacillati</taxon>
        <taxon>Mycoplasmatota</taxon>
        <taxon>Mollicutes</taxon>
        <taxon>Candidatus Izemoplasmatales</taxon>
        <taxon>Hujiaoplasmataceae</taxon>
        <taxon>Hujiaoplasma</taxon>
    </lineage>
</organism>
<dbReference type="RefSeq" id="WP_312032198.1">
    <property type="nucleotide sequence ID" value="NZ_CP051151.1"/>
</dbReference>
<dbReference type="InterPro" id="IPR036163">
    <property type="entry name" value="HMA_dom_sf"/>
</dbReference>
<dbReference type="KEGG" id="tbk:HF295_02125"/>
<dbReference type="EMBL" id="CP051151">
    <property type="protein sequence ID" value="QLY39718.1"/>
    <property type="molecule type" value="Genomic_DNA"/>
</dbReference>
<protein>
    <submittedName>
        <fullName evidence="1">Heavy-metal-associated domain-containing protein</fullName>
    </submittedName>
</protein>
<reference evidence="1 2" key="1">
    <citation type="submission" date="2020-04" db="EMBL/GenBank/DDBJ databases">
        <authorList>
            <person name="Zheng R.K."/>
            <person name="Sun C.M."/>
        </authorList>
    </citation>
    <scope>NUCLEOTIDE SEQUENCE [LARGE SCALE GENOMIC DNA]</scope>
    <source>
        <strain evidence="2">zrk29</strain>
    </source>
</reference>
<dbReference type="GO" id="GO:0046872">
    <property type="term" value="F:metal ion binding"/>
    <property type="evidence" value="ECO:0007669"/>
    <property type="project" value="InterPro"/>
</dbReference>
<gene>
    <name evidence="1" type="ORF">HF295_02125</name>
</gene>
<dbReference type="SUPFAM" id="SSF55008">
    <property type="entry name" value="HMA, heavy metal-associated domain"/>
    <property type="match status" value="1"/>
</dbReference>
<evidence type="ECO:0000313" key="1">
    <source>
        <dbReference type="EMBL" id="QLY39718.1"/>
    </source>
</evidence>
<dbReference type="Proteomes" id="UP000512167">
    <property type="component" value="Chromosome"/>
</dbReference>
<dbReference type="Gene3D" id="3.30.70.100">
    <property type="match status" value="1"/>
</dbReference>
<proteinExistence type="predicted"/>
<dbReference type="AlphaFoldDB" id="A0A7L6N3C4"/>
<sequence length="75" mass="8668">MTYLAKVKLRNVKCGGCFSRISQIIYQENIVHLDIDHARQIANITFKDDDSIITRIIKSINETKYEAELILIEEA</sequence>
<evidence type="ECO:0000313" key="2">
    <source>
        <dbReference type="Proteomes" id="UP000512167"/>
    </source>
</evidence>
<keyword evidence="2" id="KW-1185">Reference proteome</keyword>
<name>A0A7L6N3C4_9MOLU</name>